<reference evidence="2 3" key="1">
    <citation type="journal article" date="2021" name="Nat. Plants">
        <title>The Taxus genome provides insights into paclitaxel biosynthesis.</title>
        <authorList>
            <person name="Xiong X."/>
            <person name="Gou J."/>
            <person name="Liao Q."/>
            <person name="Li Y."/>
            <person name="Zhou Q."/>
            <person name="Bi G."/>
            <person name="Li C."/>
            <person name="Du R."/>
            <person name="Wang X."/>
            <person name="Sun T."/>
            <person name="Guo L."/>
            <person name="Liang H."/>
            <person name="Lu P."/>
            <person name="Wu Y."/>
            <person name="Zhang Z."/>
            <person name="Ro D.K."/>
            <person name="Shang Y."/>
            <person name="Huang S."/>
            <person name="Yan J."/>
        </authorList>
    </citation>
    <scope>NUCLEOTIDE SEQUENCE [LARGE SCALE GENOMIC DNA]</scope>
    <source>
        <strain evidence="2">Ta-2019</strain>
    </source>
</reference>
<feature type="compositionally biased region" description="Basic and acidic residues" evidence="1">
    <location>
        <begin position="8"/>
        <end position="21"/>
    </location>
</feature>
<sequence>YAKKGRTKKTEKGEDLIKEEETQTPSSNKIDAIMVVGQIIYLSGVEKESEDREEE</sequence>
<name>A0AA38GL67_TAXCH</name>
<dbReference type="EMBL" id="JAHRHJ020000003">
    <property type="protein sequence ID" value="KAH9323834.1"/>
    <property type="molecule type" value="Genomic_DNA"/>
</dbReference>
<accession>A0AA38GL67</accession>
<evidence type="ECO:0000313" key="2">
    <source>
        <dbReference type="EMBL" id="KAH9323834.1"/>
    </source>
</evidence>
<comment type="caution">
    <text evidence="2">The sequence shown here is derived from an EMBL/GenBank/DDBJ whole genome shotgun (WGS) entry which is preliminary data.</text>
</comment>
<evidence type="ECO:0000313" key="3">
    <source>
        <dbReference type="Proteomes" id="UP000824469"/>
    </source>
</evidence>
<protein>
    <submittedName>
        <fullName evidence="2">Uncharacterized protein</fullName>
    </submittedName>
</protein>
<evidence type="ECO:0000256" key="1">
    <source>
        <dbReference type="SAM" id="MobiDB-lite"/>
    </source>
</evidence>
<proteinExistence type="predicted"/>
<dbReference type="Proteomes" id="UP000824469">
    <property type="component" value="Unassembled WGS sequence"/>
</dbReference>
<organism evidence="2 3">
    <name type="scientific">Taxus chinensis</name>
    <name type="common">Chinese yew</name>
    <name type="synonym">Taxus wallichiana var. chinensis</name>
    <dbReference type="NCBI Taxonomy" id="29808"/>
    <lineage>
        <taxon>Eukaryota</taxon>
        <taxon>Viridiplantae</taxon>
        <taxon>Streptophyta</taxon>
        <taxon>Embryophyta</taxon>
        <taxon>Tracheophyta</taxon>
        <taxon>Spermatophyta</taxon>
        <taxon>Pinopsida</taxon>
        <taxon>Pinidae</taxon>
        <taxon>Conifers II</taxon>
        <taxon>Cupressales</taxon>
        <taxon>Taxaceae</taxon>
        <taxon>Taxus</taxon>
    </lineage>
</organism>
<dbReference type="AlphaFoldDB" id="A0AA38GL67"/>
<keyword evidence="3" id="KW-1185">Reference proteome</keyword>
<feature type="region of interest" description="Disordered" evidence="1">
    <location>
        <begin position="1"/>
        <end position="29"/>
    </location>
</feature>
<feature type="non-terminal residue" evidence="2">
    <location>
        <position position="1"/>
    </location>
</feature>
<gene>
    <name evidence="2" type="ORF">KI387_018473</name>
</gene>